<dbReference type="EMBL" id="CM047584">
    <property type="protein sequence ID" value="KAI9911648.1"/>
    <property type="molecule type" value="Genomic_DNA"/>
</dbReference>
<organism evidence="1 2">
    <name type="scientific">Peronosclerospora sorghi</name>
    <dbReference type="NCBI Taxonomy" id="230839"/>
    <lineage>
        <taxon>Eukaryota</taxon>
        <taxon>Sar</taxon>
        <taxon>Stramenopiles</taxon>
        <taxon>Oomycota</taxon>
        <taxon>Peronosporomycetes</taxon>
        <taxon>Peronosporales</taxon>
        <taxon>Peronosporaceae</taxon>
        <taxon>Peronosclerospora</taxon>
    </lineage>
</organism>
<dbReference type="Proteomes" id="UP001163321">
    <property type="component" value="Chromosome 5"/>
</dbReference>
<keyword evidence="2" id="KW-1185">Reference proteome</keyword>
<evidence type="ECO:0000313" key="2">
    <source>
        <dbReference type="Proteomes" id="UP001163321"/>
    </source>
</evidence>
<evidence type="ECO:0000313" key="1">
    <source>
        <dbReference type="EMBL" id="KAI9911648.1"/>
    </source>
</evidence>
<proteinExistence type="predicted"/>
<accession>A0ACC0VYN6</accession>
<gene>
    <name evidence="1" type="ORF">PsorP6_009832</name>
</gene>
<sequence>MTFCRDVFATYEPLIDASSGNWFCEIPSFEWEESDIDRSATRPKPCSPVDFSSAANELEHHACVRHKICEVSLEDRS</sequence>
<comment type="caution">
    <text evidence="1">The sequence shown here is derived from an EMBL/GenBank/DDBJ whole genome shotgun (WGS) entry which is preliminary data.</text>
</comment>
<reference evidence="1 2" key="1">
    <citation type="journal article" date="2022" name="bioRxiv">
        <title>The genome of the oomycete Peronosclerospora sorghi, a cosmopolitan pathogen of maize and sorghum, is inflated with dispersed pseudogenes.</title>
        <authorList>
            <person name="Fletcher K."/>
            <person name="Martin F."/>
            <person name="Isakeit T."/>
            <person name="Cavanaugh K."/>
            <person name="Magill C."/>
            <person name="Michelmore R."/>
        </authorList>
    </citation>
    <scope>NUCLEOTIDE SEQUENCE [LARGE SCALE GENOMIC DNA]</scope>
    <source>
        <strain evidence="1">P6</strain>
    </source>
</reference>
<protein>
    <submittedName>
        <fullName evidence="1">Uncharacterized protein</fullName>
    </submittedName>
</protein>
<name>A0ACC0VYN6_9STRA</name>